<evidence type="ECO:0000313" key="1">
    <source>
        <dbReference type="EMBL" id="KOH42801.1"/>
    </source>
</evidence>
<dbReference type="EMBL" id="LGIA01000210">
    <property type="protein sequence ID" value="KOH42801.1"/>
    <property type="molecule type" value="Genomic_DNA"/>
</dbReference>
<reference evidence="2" key="1">
    <citation type="submission" date="2015-07" db="EMBL/GenBank/DDBJ databases">
        <title>Genome sequencing of Sunxiuqinia dokdonensis strain SK.</title>
        <authorList>
            <person name="Ahn S."/>
            <person name="Kim B.-C."/>
        </authorList>
    </citation>
    <scope>NUCLEOTIDE SEQUENCE [LARGE SCALE GENOMIC DNA]</scope>
    <source>
        <strain evidence="2">SK</strain>
    </source>
</reference>
<dbReference type="AlphaFoldDB" id="A0A0L8V2Z0"/>
<protein>
    <submittedName>
        <fullName evidence="1">Uncharacterized protein</fullName>
    </submittedName>
</protein>
<evidence type="ECO:0000313" key="2">
    <source>
        <dbReference type="Proteomes" id="UP000036958"/>
    </source>
</evidence>
<comment type="caution">
    <text evidence="1">The sequence shown here is derived from an EMBL/GenBank/DDBJ whole genome shotgun (WGS) entry which is preliminary data.</text>
</comment>
<name>A0A0L8V2Z0_9BACT</name>
<sequence>MKKYVLLSLLVFLFGFLTRAGSDLSLKFEPDVWDQINTKFLIDSVPIRYYSNILIRLDGNPTPDDQNIVKE</sequence>
<dbReference type="Proteomes" id="UP000036958">
    <property type="component" value="Unassembled WGS sequence"/>
</dbReference>
<gene>
    <name evidence="1" type="ORF">NC99_43580</name>
</gene>
<accession>A0A0L8V2Z0</accession>
<dbReference type="RefSeq" id="WP_053188235.1">
    <property type="nucleotide sequence ID" value="NZ_LGIA01000210.1"/>
</dbReference>
<organism evidence="1 2">
    <name type="scientific">Sunxiuqinia dokdonensis</name>
    <dbReference type="NCBI Taxonomy" id="1409788"/>
    <lineage>
        <taxon>Bacteria</taxon>
        <taxon>Pseudomonadati</taxon>
        <taxon>Bacteroidota</taxon>
        <taxon>Bacteroidia</taxon>
        <taxon>Marinilabiliales</taxon>
        <taxon>Prolixibacteraceae</taxon>
        <taxon>Sunxiuqinia</taxon>
    </lineage>
</organism>
<dbReference type="STRING" id="1409788.NC99_43580"/>
<keyword evidence="2" id="KW-1185">Reference proteome</keyword>
<proteinExistence type="predicted"/>